<keyword evidence="3" id="KW-1185">Reference proteome</keyword>
<dbReference type="InterPro" id="IPR003489">
    <property type="entry name" value="RHF/RaiA"/>
</dbReference>
<feature type="compositionally biased region" description="Low complexity" evidence="1">
    <location>
        <begin position="104"/>
        <end position="116"/>
    </location>
</feature>
<dbReference type="RefSeq" id="WP_353866662.1">
    <property type="nucleotide sequence ID" value="NZ_CP088295.1"/>
</dbReference>
<organism evidence="2 3">
    <name type="scientific">Svornostia abyssi</name>
    <dbReference type="NCBI Taxonomy" id="2898438"/>
    <lineage>
        <taxon>Bacteria</taxon>
        <taxon>Bacillati</taxon>
        <taxon>Actinomycetota</taxon>
        <taxon>Thermoleophilia</taxon>
        <taxon>Solirubrobacterales</taxon>
        <taxon>Baekduiaceae</taxon>
        <taxon>Svornostia</taxon>
    </lineage>
</organism>
<protein>
    <submittedName>
        <fullName evidence="2">Ribosome-associated translation inhibitor RaiA</fullName>
    </submittedName>
</protein>
<gene>
    <name evidence="2" type="primary">raiA</name>
    <name evidence="2" type="ORF">LRS13_12225</name>
</gene>
<evidence type="ECO:0000313" key="3">
    <source>
        <dbReference type="Proteomes" id="UP001058860"/>
    </source>
</evidence>
<dbReference type="SUPFAM" id="SSF69754">
    <property type="entry name" value="Ribosome binding protein Y (YfiA homologue)"/>
    <property type="match status" value="1"/>
</dbReference>
<dbReference type="NCBIfam" id="TIGR00741">
    <property type="entry name" value="yfiA"/>
    <property type="match status" value="1"/>
</dbReference>
<name>A0ABY5PNT2_9ACTN</name>
<proteinExistence type="predicted"/>
<dbReference type="InterPro" id="IPR036567">
    <property type="entry name" value="RHF-like"/>
</dbReference>
<feature type="region of interest" description="Disordered" evidence="1">
    <location>
        <begin position="92"/>
        <end position="116"/>
    </location>
</feature>
<accession>A0ABY5PNT2</accession>
<dbReference type="EMBL" id="CP088295">
    <property type="protein sequence ID" value="UUY06237.1"/>
    <property type="molecule type" value="Genomic_DNA"/>
</dbReference>
<dbReference type="Proteomes" id="UP001058860">
    <property type="component" value="Chromosome"/>
</dbReference>
<dbReference type="Pfam" id="PF02482">
    <property type="entry name" value="Ribosomal_S30AE"/>
    <property type="match status" value="1"/>
</dbReference>
<feature type="compositionally biased region" description="Basic residues" evidence="1">
    <location>
        <begin position="92"/>
        <end position="103"/>
    </location>
</feature>
<dbReference type="Gene3D" id="3.30.160.100">
    <property type="entry name" value="Ribosome hibernation promotion factor-like"/>
    <property type="match status" value="1"/>
</dbReference>
<reference evidence="3" key="1">
    <citation type="submission" date="2021-11" db="EMBL/GenBank/DDBJ databases">
        <title>Cultivation dependent microbiological survey of springs from the worlds oldest radium mine currently devoted to the extraction of radon-saturated water.</title>
        <authorList>
            <person name="Kapinusova G."/>
            <person name="Smrhova T."/>
            <person name="Strejcek M."/>
            <person name="Suman J."/>
            <person name="Jani K."/>
            <person name="Pajer P."/>
            <person name="Uhlik O."/>
        </authorList>
    </citation>
    <scope>NUCLEOTIDE SEQUENCE [LARGE SCALE GENOMIC DNA]</scope>
    <source>
        <strain evidence="3">J379</strain>
    </source>
</reference>
<sequence length="116" mass="13306">MKIEVKGRNTPVTDELRSMVERRFRKVGAQVSEFATLEVELSEERNPAIPDSYIAEATLFLKGTTLRACDRARDMSHAVHLCEEELSRQVKRHRDKRRARRTARAMSAEARIQPAA</sequence>
<evidence type="ECO:0000313" key="2">
    <source>
        <dbReference type="EMBL" id="UUY06237.1"/>
    </source>
</evidence>
<evidence type="ECO:0000256" key="1">
    <source>
        <dbReference type="SAM" id="MobiDB-lite"/>
    </source>
</evidence>